<feature type="compositionally biased region" description="Basic residues" evidence="1">
    <location>
        <begin position="147"/>
        <end position="157"/>
    </location>
</feature>
<proteinExistence type="predicted"/>
<dbReference type="EMBL" id="CM029038">
    <property type="protein sequence ID" value="KAG2651362.1"/>
    <property type="molecule type" value="Genomic_DNA"/>
</dbReference>
<keyword evidence="3" id="KW-1185">Reference proteome</keyword>
<feature type="compositionally biased region" description="Basic and acidic residues" evidence="1">
    <location>
        <begin position="16"/>
        <end position="27"/>
    </location>
</feature>
<evidence type="ECO:0000313" key="3">
    <source>
        <dbReference type="Proteomes" id="UP000823388"/>
    </source>
</evidence>
<evidence type="ECO:0000256" key="1">
    <source>
        <dbReference type="SAM" id="MobiDB-lite"/>
    </source>
</evidence>
<dbReference type="AlphaFoldDB" id="A0A8T0WQG6"/>
<feature type="region of interest" description="Disordered" evidence="1">
    <location>
        <begin position="175"/>
        <end position="365"/>
    </location>
</feature>
<feature type="region of interest" description="Disordered" evidence="1">
    <location>
        <begin position="1"/>
        <end position="33"/>
    </location>
</feature>
<evidence type="ECO:0000313" key="2">
    <source>
        <dbReference type="EMBL" id="KAG2651362.1"/>
    </source>
</evidence>
<organism evidence="2 3">
    <name type="scientific">Panicum virgatum</name>
    <name type="common">Blackwell switchgrass</name>
    <dbReference type="NCBI Taxonomy" id="38727"/>
    <lineage>
        <taxon>Eukaryota</taxon>
        <taxon>Viridiplantae</taxon>
        <taxon>Streptophyta</taxon>
        <taxon>Embryophyta</taxon>
        <taxon>Tracheophyta</taxon>
        <taxon>Spermatophyta</taxon>
        <taxon>Magnoliopsida</taxon>
        <taxon>Liliopsida</taxon>
        <taxon>Poales</taxon>
        <taxon>Poaceae</taxon>
        <taxon>PACMAD clade</taxon>
        <taxon>Panicoideae</taxon>
        <taxon>Panicodae</taxon>
        <taxon>Paniceae</taxon>
        <taxon>Panicinae</taxon>
        <taxon>Panicum</taxon>
        <taxon>Panicum sect. Hiantes</taxon>
    </lineage>
</organism>
<feature type="compositionally biased region" description="Low complexity" evidence="1">
    <location>
        <begin position="83"/>
        <end position="100"/>
    </location>
</feature>
<accession>A0A8T0WQG6</accession>
<gene>
    <name evidence="2" type="ORF">PVAP13_1NG359157</name>
</gene>
<name>A0A8T0WQG6_PANVG</name>
<protein>
    <submittedName>
        <fullName evidence="2">Uncharacterized protein</fullName>
    </submittedName>
</protein>
<feature type="region of interest" description="Disordered" evidence="1">
    <location>
        <begin position="65"/>
        <end position="157"/>
    </location>
</feature>
<sequence>MPRQLGPTSIRLRRPLRGDGRRSRDRTGGGNARILTAAAPRLYANPALRGNRTLLSCVLSGSELTGAASSVSPPAIARPPAAPSTAASSATAPVPARAPATGVRRSTANVPRHRPSQRPATTGLASTARHRRSRRRPSTALPAARSSRLHPSRRRGPRCRALATRPLDLRRRTALFSPPAPSTTTCGSGTLRAPSPGQCKARSPPGLRRLRRPFGKSSTCDMTRLGETSQHRGFLRQVEEPTRRRGCGPPLPRQAVPRRRPAPRLVGRARGAHHQPHLCARRDRDQPRQAGGHEDHRSVGLDGQPKHHPQVGLAHLHGQSTRPPSGVCAGHRHPAGALAEGGQAPGHRAPGGVPRLHRCVGQPRQPNLLADYAQDAALTSGHRRRRVGP</sequence>
<feature type="compositionally biased region" description="Basic residues" evidence="1">
    <location>
        <begin position="128"/>
        <end position="137"/>
    </location>
</feature>
<reference evidence="2" key="1">
    <citation type="submission" date="2020-05" db="EMBL/GenBank/DDBJ databases">
        <title>WGS assembly of Panicum virgatum.</title>
        <authorList>
            <person name="Lovell J.T."/>
            <person name="Jenkins J."/>
            <person name="Shu S."/>
            <person name="Juenger T.E."/>
            <person name="Schmutz J."/>
        </authorList>
    </citation>
    <scope>NUCLEOTIDE SEQUENCE</scope>
    <source>
        <strain evidence="2">AP13</strain>
    </source>
</reference>
<comment type="caution">
    <text evidence="2">The sequence shown here is derived from an EMBL/GenBank/DDBJ whole genome shotgun (WGS) entry which is preliminary data.</text>
</comment>
<feature type="compositionally biased region" description="Basic and acidic residues" evidence="1">
    <location>
        <begin position="280"/>
        <end position="299"/>
    </location>
</feature>
<dbReference type="Proteomes" id="UP000823388">
    <property type="component" value="Chromosome 1N"/>
</dbReference>